<dbReference type="EMBL" id="CP071382">
    <property type="protein sequence ID" value="QSV44850.1"/>
    <property type="molecule type" value="Genomic_DNA"/>
</dbReference>
<dbReference type="InterPro" id="IPR013783">
    <property type="entry name" value="Ig-like_fold"/>
</dbReference>
<dbReference type="InterPro" id="IPR014756">
    <property type="entry name" value="Ig_E-set"/>
</dbReference>
<organism evidence="2 3">
    <name type="scientific">Geobacter benzoatilyticus</name>
    <dbReference type="NCBI Taxonomy" id="2815309"/>
    <lineage>
        <taxon>Bacteria</taxon>
        <taxon>Pseudomonadati</taxon>
        <taxon>Thermodesulfobacteriota</taxon>
        <taxon>Desulfuromonadia</taxon>
        <taxon>Geobacterales</taxon>
        <taxon>Geobacteraceae</taxon>
        <taxon>Geobacter</taxon>
    </lineage>
</organism>
<dbReference type="Proteomes" id="UP000663651">
    <property type="component" value="Chromosome"/>
</dbReference>
<gene>
    <name evidence="2" type="ORF">JZM60_11875</name>
</gene>
<proteinExistence type="predicted"/>
<accession>A0ABX7Q1D8</accession>
<dbReference type="SUPFAM" id="SSF49464">
    <property type="entry name" value="Carboxypeptidase regulatory domain-like"/>
    <property type="match status" value="1"/>
</dbReference>
<sequence length="1086" mass="111342">MILAGRNIGMIRLILTAILTFLVTSGAWAATITGNIQNGSGKAGRVYVRTSSNNYGTSFTMTAGQTLPFTIRGITDNGPYSVEAFMDVTEDGVRQANEPAVVSGQVQISNGTASVGTISLTNPSVSFDELNDPLNPQDDYSPLSGALAADGGVFLMLDGGFLYDDAANEEFAIAETFSVERGTAVSGSCSSPTGVTTIATGIKNRDQGAWVDKNGLSTNCYRVTAQATGQTPVTSSWKPVTARLGTRTVSGTMTITGATPTGPLYLALVDESVEPPKIAAAGYASPSTTQSFTITGVAEGTYNLFGFVDMNNNGYEDFGDIAVGEQNITRVVVEGANVTGVTATMAAGNSLNSVTTGHWFGETPYGYFDNYSLNFTVDGMLKRPIAVVVNSGPGLSSPVDVGCDDWGFSTWVSLGSTRPTVGGEYSVSITYSDTSVVTTTVTVDTVLDAFAENLSPTGNVLLDQNQIFSWTAPASPPDYYSYEMSIMDAVNYETFWGIEDLPPATTSVTYNQNDEANYPLESGITYQWFISVEDANGNGAYRQVIFTPSSGPAIDGFSPAGGFAGNTVYIDGINFSPTAGNNVVSFSDGFSGWIQATVTAATTERLTVTVPNGVGKGKIKVITNGVGPAESASDFTVGTTGSFSGSVVNSAGTAQAGATVSLSDNPSVLATSAAVTGAFSLSGLPSADNYALLVQKTGYLPVVSPYIPGGVTIPADNTLPFRLFTQTEVRNLGVYDGKGVVVARVVDGSGNPVGGAVASITSYWGKTYTASYTSDGVTIGGTSTSANNGIIIVPNIEPGDTIMLDATKTGWSFTDSTFYVKPFAVSEGSLRGLPDPPAISSISPILGKPGSSVIITGTNLDTTQSVTLAGQSAAFTINTATQLTVTVPTNASSGVFAVTTLGGEATSAAFTVQQTLSVTTAGAGTGTVTSSPSGISCQSGSSTGCSDDFDKSTSVTLVATPSSSTSVFSGWTGACTASSGDCVVTMDADKSATATFAAASYLKLINGATETGYALLSDAYAAAATGNTIKAKAMDFTGPFNLNRAISVILSGGYDSTFQSVTGYTTLLNGLTISLGSVTVSGVTIE</sequence>
<reference evidence="2 3" key="1">
    <citation type="submission" date="2021-03" db="EMBL/GenBank/DDBJ databases">
        <title>Geobacter metallireducens gen. nov. sp. nov., a microorganism capable of coupling the complete oxidation of organic compounds to the reduction of iron and other metals.</title>
        <authorList>
            <person name="Li Y."/>
        </authorList>
    </citation>
    <scope>NUCLEOTIDE SEQUENCE [LARGE SCALE GENOMIC DNA]</scope>
    <source>
        <strain evidence="2 3">Jerry-YX</strain>
    </source>
</reference>
<name>A0ABX7Q1D8_9BACT</name>
<keyword evidence="3" id="KW-1185">Reference proteome</keyword>
<protein>
    <submittedName>
        <fullName evidence="2">Carboxypeptidase regulatory-like domain-containing protein</fullName>
    </submittedName>
</protein>
<feature type="signal peptide" evidence="1">
    <location>
        <begin position="1"/>
        <end position="29"/>
    </location>
</feature>
<evidence type="ECO:0000256" key="1">
    <source>
        <dbReference type="SAM" id="SignalP"/>
    </source>
</evidence>
<dbReference type="SUPFAM" id="SSF81296">
    <property type="entry name" value="E set domains"/>
    <property type="match status" value="2"/>
</dbReference>
<evidence type="ECO:0000313" key="3">
    <source>
        <dbReference type="Proteomes" id="UP000663651"/>
    </source>
</evidence>
<evidence type="ECO:0000313" key="2">
    <source>
        <dbReference type="EMBL" id="QSV44850.1"/>
    </source>
</evidence>
<feature type="chain" id="PRO_5045304778" evidence="1">
    <location>
        <begin position="30"/>
        <end position="1086"/>
    </location>
</feature>
<dbReference type="InterPro" id="IPR008969">
    <property type="entry name" value="CarboxyPept-like_regulatory"/>
</dbReference>
<keyword evidence="1" id="KW-0732">Signal</keyword>
<dbReference type="Gene3D" id="2.60.40.10">
    <property type="entry name" value="Immunoglobulins"/>
    <property type="match status" value="2"/>
</dbReference>